<proteinExistence type="predicted"/>
<gene>
    <name evidence="1" type="ORF">EGYM00163_LOCUS34879</name>
</gene>
<evidence type="ECO:0000313" key="1">
    <source>
        <dbReference type="EMBL" id="CAE0823676.1"/>
    </source>
</evidence>
<dbReference type="EMBL" id="HBJA01101248">
    <property type="protein sequence ID" value="CAE0823676.1"/>
    <property type="molecule type" value="Transcribed_RNA"/>
</dbReference>
<accession>A0A7S4LEB8</accession>
<protein>
    <submittedName>
        <fullName evidence="1">Uncharacterized protein</fullName>
    </submittedName>
</protein>
<organism evidence="1">
    <name type="scientific">Eutreptiella gymnastica</name>
    <dbReference type="NCBI Taxonomy" id="73025"/>
    <lineage>
        <taxon>Eukaryota</taxon>
        <taxon>Discoba</taxon>
        <taxon>Euglenozoa</taxon>
        <taxon>Euglenida</taxon>
        <taxon>Spirocuta</taxon>
        <taxon>Euglenophyceae</taxon>
        <taxon>Eutreptiales</taxon>
        <taxon>Eutreptiaceae</taxon>
        <taxon>Eutreptiella</taxon>
    </lineage>
</organism>
<dbReference type="AlphaFoldDB" id="A0A7S4LEB8"/>
<name>A0A7S4LEB8_9EUGL</name>
<sequence>MTQESSTEQVARRSPPTLQSFTLGTYALHTNRKRVPHASDYGTRYLCCTQGHHRQGYLHRQLQLTLSRTLEWGTFEGGDAAPTNRALFMMVHLRTSMKET</sequence>
<reference evidence="1" key="1">
    <citation type="submission" date="2021-01" db="EMBL/GenBank/DDBJ databases">
        <authorList>
            <person name="Corre E."/>
            <person name="Pelletier E."/>
            <person name="Niang G."/>
            <person name="Scheremetjew M."/>
            <person name="Finn R."/>
            <person name="Kale V."/>
            <person name="Holt S."/>
            <person name="Cochrane G."/>
            <person name="Meng A."/>
            <person name="Brown T."/>
            <person name="Cohen L."/>
        </authorList>
    </citation>
    <scope>NUCLEOTIDE SEQUENCE</scope>
    <source>
        <strain evidence="1">CCMP1594</strain>
    </source>
</reference>